<evidence type="ECO:0000256" key="5">
    <source>
        <dbReference type="RuleBase" id="RU004355"/>
    </source>
</evidence>
<dbReference type="PANTHER" id="PTHR30008:SF0">
    <property type="entry name" value="EXODEOXYRIBONUCLEASE 7 LARGE SUBUNIT"/>
    <property type="match status" value="1"/>
</dbReference>
<feature type="domain" description="Exonuclease VII large subunit C-terminal" evidence="6">
    <location>
        <begin position="136"/>
        <end position="427"/>
    </location>
</feature>
<keyword evidence="1" id="KW-0963">Cytoplasm</keyword>
<proteinExistence type="inferred from homology"/>
<evidence type="ECO:0000313" key="9">
    <source>
        <dbReference type="Proteomes" id="UP000771736"/>
    </source>
</evidence>
<evidence type="ECO:0000256" key="3">
    <source>
        <dbReference type="ARBA" id="ARBA00022801"/>
    </source>
</evidence>
<dbReference type="NCBIfam" id="TIGR00237">
    <property type="entry name" value="xseA"/>
    <property type="match status" value="1"/>
</dbReference>
<dbReference type="EC" id="3.1.11.6" evidence="5"/>
<evidence type="ECO:0000313" key="8">
    <source>
        <dbReference type="EMBL" id="MBF1384548.1"/>
    </source>
</evidence>
<feature type="domain" description="OB-fold nucleic acid binding" evidence="7">
    <location>
        <begin position="5"/>
        <end position="111"/>
    </location>
</feature>
<comment type="subcellular location">
    <subcellularLocation>
        <location evidence="5">Cytoplasm</location>
    </subcellularLocation>
</comment>
<dbReference type="AlphaFoldDB" id="A0A930MZV5"/>
<evidence type="ECO:0000256" key="4">
    <source>
        <dbReference type="ARBA" id="ARBA00022839"/>
    </source>
</evidence>
<evidence type="ECO:0000256" key="1">
    <source>
        <dbReference type="ARBA" id="ARBA00022490"/>
    </source>
</evidence>
<keyword evidence="3 5" id="KW-0378">Hydrolase</keyword>
<sequence length="432" mass="48792">MENALTLHELNSLVAELIDAAMPKSYWVEAEISEARESRGHLYLELIQKDERSNTPIARASAKCWRTSWSLIEPYFERVAGVKLRAGLQIMVQVHAQFHVQYGFSWIVDDINPEYTMGDMARKRHEIISRLKAEGVFDLQKELRLSLFAQRIAVISSASAAGYGDFCNQLAGNEYGITFQTELFGAIMQGEQVEQSIVEALNKINEREDEFDCVVIIRGGGATADLSGFDTLILAENVANFPLPIITGIGHDRDESILDMVAHTKVKTPTAAATFLIEYLASTLHRIEQAQVAIHRAVGHKIQHEKMHLQQLSAHIPILFSMVKNREEARLDDYWHAILQRTGLHLQHHRMKIEMFSGKIIPAVERKLTAEYHRLQLIGQRVDAVNPERMLRLGYSLTYKNGRVVRNANELKAGDEITTQLETGSVTSIVKK</sequence>
<keyword evidence="2 5" id="KW-0540">Nuclease</keyword>
<dbReference type="InterPro" id="IPR003753">
    <property type="entry name" value="Exonuc_VII_L"/>
</dbReference>
<dbReference type="CDD" id="cd04489">
    <property type="entry name" value="ExoVII_LU_OBF"/>
    <property type="match status" value="1"/>
</dbReference>
<dbReference type="Pfam" id="PF13742">
    <property type="entry name" value="tRNA_anti_2"/>
    <property type="match status" value="1"/>
</dbReference>
<evidence type="ECO:0000259" key="7">
    <source>
        <dbReference type="Pfam" id="PF13742"/>
    </source>
</evidence>
<dbReference type="GO" id="GO:0009318">
    <property type="term" value="C:exodeoxyribonuclease VII complex"/>
    <property type="evidence" value="ECO:0007669"/>
    <property type="project" value="UniProtKB-UniRule"/>
</dbReference>
<dbReference type="Pfam" id="PF02601">
    <property type="entry name" value="Exonuc_VII_L"/>
    <property type="match status" value="1"/>
</dbReference>
<dbReference type="Proteomes" id="UP000771736">
    <property type="component" value="Unassembled WGS sequence"/>
</dbReference>
<name>A0A930MZV5_9BACT</name>
<dbReference type="InterPro" id="IPR020579">
    <property type="entry name" value="Exonuc_VII_lsu_C"/>
</dbReference>
<dbReference type="PANTHER" id="PTHR30008">
    <property type="entry name" value="EXODEOXYRIBONUCLEASE 7 LARGE SUBUNIT"/>
    <property type="match status" value="1"/>
</dbReference>
<dbReference type="RefSeq" id="WP_273159867.1">
    <property type="nucleotide sequence ID" value="NZ_JABZSI010000032.1"/>
</dbReference>
<dbReference type="GO" id="GO:0006308">
    <property type="term" value="P:DNA catabolic process"/>
    <property type="evidence" value="ECO:0007669"/>
    <property type="project" value="UniProtKB-UniRule"/>
</dbReference>
<organism evidence="8 9">
    <name type="scientific">Prevotella aurantiaca</name>
    <dbReference type="NCBI Taxonomy" id="596085"/>
    <lineage>
        <taxon>Bacteria</taxon>
        <taxon>Pseudomonadati</taxon>
        <taxon>Bacteroidota</taxon>
        <taxon>Bacteroidia</taxon>
        <taxon>Bacteroidales</taxon>
        <taxon>Prevotellaceae</taxon>
        <taxon>Prevotella</taxon>
    </lineage>
</organism>
<dbReference type="InterPro" id="IPR025824">
    <property type="entry name" value="OB-fold_nuc-bd_dom"/>
</dbReference>
<comment type="similarity">
    <text evidence="5">Belongs to the XseA family.</text>
</comment>
<dbReference type="GO" id="GO:0008855">
    <property type="term" value="F:exodeoxyribonuclease VII activity"/>
    <property type="evidence" value="ECO:0007669"/>
    <property type="project" value="UniProtKB-UniRule"/>
</dbReference>
<gene>
    <name evidence="8" type="ORF">HXN26_06840</name>
</gene>
<comment type="caution">
    <text evidence="8">The sequence shown here is derived from an EMBL/GenBank/DDBJ whole genome shotgun (WGS) entry which is preliminary data.</text>
</comment>
<dbReference type="GO" id="GO:0005737">
    <property type="term" value="C:cytoplasm"/>
    <property type="evidence" value="ECO:0007669"/>
    <property type="project" value="UniProtKB-SubCell"/>
</dbReference>
<dbReference type="EMBL" id="JABZSJ010000033">
    <property type="protein sequence ID" value="MBF1384548.1"/>
    <property type="molecule type" value="Genomic_DNA"/>
</dbReference>
<evidence type="ECO:0000256" key="2">
    <source>
        <dbReference type="ARBA" id="ARBA00022722"/>
    </source>
</evidence>
<comment type="catalytic activity">
    <reaction evidence="5">
        <text>Exonucleolytic cleavage in either 5'- to 3'- or 3'- to 5'-direction to yield nucleoside 5'-phosphates.</text>
        <dbReference type="EC" id="3.1.11.6"/>
    </reaction>
</comment>
<evidence type="ECO:0000259" key="6">
    <source>
        <dbReference type="Pfam" id="PF02601"/>
    </source>
</evidence>
<protein>
    <recommendedName>
        <fullName evidence="5">Exodeoxyribonuclease 7 large subunit</fullName>
        <ecNumber evidence="5">3.1.11.6</ecNumber>
    </recommendedName>
</protein>
<keyword evidence="4 5" id="KW-0269">Exonuclease</keyword>
<dbReference type="GO" id="GO:0003676">
    <property type="term" value="F:nucleic acid binding"/>
    <property type="evidence" value="ECO:0007669"/>
    <property type="project" value="InterPro"/>
</dbReference>
<accession>A0A930MZV5</accession>
<reference evidence="8" key="1">
    <citation type="submission" date="2020-04" db="EMBL/GenBank/DDBJ databases">
        <title>Deep metagenomics examines the oral microbiome during advanced dental caries in children, revealing novel taxa and co-occurrences with host molecules.</title>
        <authorList>
            <person name="Baker J.L."/>
            <person name="Morton J.T."/>
            <person name="Dinis M."/>
            <person name="Alvarez R."/>
            <person name="Tran N.C."/>
            <person name="Knight R."/>
            <person name="Edlund A."/>
        </authorList>
    </citation>
    <scope>NUCLEOTIDE SEQUENCE</scope>
    <source>
        <strain evidence="8">JCVI_44_bin.5</strain>
    </source>
</reference>